<accession>A0A2S0WCH5</accession>
<dbReference type="KEGG" id="clia:C3E79_02350"/>
<evidence type="ECO:0000313" key="2">
    <source>
        <dbReference type="Proteomes" id="UP000244754"/>
    </source>
</evidence>
<gene>
    <name evidence="1" type="ORF">C3E79_02350</name>
</gene>
<dbReference type="SUPFAM" id="SSF56784">
    <property type="entry name" value="HAD-like"/>
    <property type="match status" value="1"/>
</dbReference>
<dbReference type="PANTHER" id="PTHR43611:SF3">
    <property type="entry name" value="FLAVIN MONONUCLEOTIDE HYDROLASE 1, CHLOROPLATIC"/>
    <property type="match status" value="1"/>
</dbReference>
<dbReference type="Gene3D" id="3.40.50.1000">
    <property type="entry name" value="HAD superfamily/HAD-like"/>
    <property type="match status" value="1"/>
</dbReference>
<dbReference type="Pfam" id="PF00702">
    <property type="entry name" value="Hydrolase"/>
    <property type="match status" value="1"/>
</dbReference>
<dbReference type="Proteomes" id="UP000244754">
    <property type="component" value="Chromosome"/>
</dbReference>
<dbReference type="RefSeq" id="WP_108403461.1">
    <property type="nucleotide sequence ID" value="NZ_CP026948.1"/>
</dbReference>
<dbReference type="InterPro" id="IPR036412">
    <property type="entry name" value="HAD-like_sf"/>
</dbReference>
<dbReference type="PANTHER" id="PTHR43611">
    <property type="entry name" value="ALPHA-D-GLUCOSE 1-PHOSPHATE PHOSPHATASE"/>
    <property type="match status" value="1"/>
</dbReference>
<reference evidence="2" key="1">
    <citation type="submission" date="2018-01" db="EMBL/GenBank/DDBJ databases">
        <authorList>
            <person name="Li J."/>
        </authorList>
    </citation>
    <scope>NUCLEOTIDE SEQUENCE [LARGE SCALE GENOMIC DNA]</scope>
    <source>
        <strain evidence="2">2184</strain>
    </source>
</reference>
<name>A0A2S0WCH5_9CORY</name>
<dbReference type="OrthoDB" id="9795007at2"/>
<proteinExistence type="predicted"/>
<organism evidence="1 2">
    <name type="scientific">Corynebacterium liangguodongii</name>
    <dbReference type="NCBI Taxonomy" id="2079535"/>
    <lineage>
        <taxon>Bacteria</taxon>
        <taxon>Bacillati</taxon>
        <taxon>Actinomycetota</taxon>
        <taxon>Actinomycetes</taxon>
        <taxon>Mycobacteriales</taxon>
        <taxon>Corynebacteriaceae</taxon>
        <taxon>Corynebacterium</taxon>
    </lineage>
</organism>
<sequence>MSIVVFDIGQVLVPEGDRIPRLLTYLTDSGVTVTVDDLLRGYWAHRDDYDLGLPEDEYWPKVLRDAGLDETAYDGVDFEGLGALDGARNSVLVPETEELLFDLRAGGHHIGLLSNAPTSMIKAVRESDWGSQIEVKIFSAEVGVAKPAQRIFEIAEGQLKERYPEYERETTFFFDDRQVNIDGALEFGWDAHLWEGAEEAREVLGLKPSAK</sequence>
<keyword evidence="2" id="KW-1185">Reference proteome</keyword>
<dbReference type="InterPro" id="IPR023214">
    <property type="entry name" value="HAD_sf"/>
</dbReference>
<dbReference type="EMBL" id="CP026948">
    <property type="protein sequence ID" value="AWB83471.1"/>
    <property type="molecule type" value="Genomic_DNA"/>
</dbReference>
<evidence type="ECO:0000313" key="1">
    <source>
        <dbReference type="EMBL" id="AWB83471.1"/>
    </source>
</evidence>
<protein>
    <submittedName>
        <fullName evidence="1">Haloacid dehalogenase</fullName>
    </submittedName>
</protein>
<dbReference type="AlphaFoldDB" id="A0A2S0WCH5"/>